<dbReference type="InterPro" id="IPR000819">
    <property type="entry name" value="Peptidase_M17_C"/>
</dbReference>
<dbReference type="InterPro" id="IPR011356">
    <property type="entry name" value="Leucine_aapep/pepB"/>
</dbReference>
<feature type="domain" description="Cytosol aminopeptidase" evidence="6">
    <location>
        <begin position="158"/>
        <end position="463"/>
    </location>
</feature>
<organism evidence="7 8">
    <name type="scientific">Chryseobacterium rhizosphaerae</name>
    <dbReference type="NCBI Taxonomy" id="395937"/>
    <lineage>
        <taxon>Bacteria</taxon>
        <taxon>Pseudomonadati</taxon>
        <taxon>Bacteroidota</taxon>
        <taxon>Flavobacteriia</taxon>
        <taxon>Flavobacteriales</taxon>
        <taxon>Weeksellaceae</taxon>
        <taxon>Chryseobacterium group</taxon>
        <taxon>Chryseobacterium</taxon>
    </lineage>
</organism>
<comment type="similarity">
    <text evidence="1">Belongs to the peptidase M17 family.</text>
</comment>
<keyword evidence="2 7" id="KW-0031">Aminopeptidase</keyword>
<evidence type="ECO:0000256" key="5">
    <source>
        <dbReference type="ARBA" id="ARBA00023211"/>
    </source>
</evidence>
<dbReference type="GO" id="GO:0004177">
    <property type="term" value="F:aminopeptidase activity"/>
    <property type="evidence" value="ECO:0007669"/>
    <property type="project" value="UniProtKB-KW"/>
</dbReference>
<gene>
    <name evidence="7" type="ORF">DRF57_17170</name>
</gene>
<dbReference type="PRINTS" id="PR00481">
    <property type="entry name" value="LAMNOPPTDASE"/>
</dbReference>
<reference evidence="7 8" key="1">
    <citation type="journal article" date="2010" name="Syst. Appl. Microbiol.">
        <title>Four new species of Chryseobacterium from the rhizosphere of coastal sand dune plants, Chryseobacterium elymi sp. nov., Chryseobacterium hagamense sp. nov., Chryseobacterium lathyri sp. nov. and Chryseobacterium rhizosphaerae sp. nov.</title>
        <authorList>
            <person name="Cho S.H."/>
            <person name="Lee K.S."/>
            <person name="Shin D.S."/>
            <person name="Han J.H."/>
            <person name="Park K.S."/>
            <person name="Lee C.H."/>
            <person name="Park K.H."/>
            <person name="Kim S.B."/>
        </authorList>
    </citation>
    <scope>NUCLEOTIDE SEQUENCE [LARGE SCALE GENOMIC DNA]</scope>
    <source>
        <strain evidence="7 8">KCTC 22548</strain>
    </source>
</reference>
<evidence type="ECO:0000256" key="4">
    <source>
        <dbReference type="ARBA" id="ARBA00022801"/>
    </source>
</evidence>
<dbReference type="RefSeq" id="WP_115919821.1">
    <property type="nucleotide sequence ID" value="NZ_BJYH01000030.1"/>
</dbReference>
<evidence type="ECO:0000313" key="7">
    <source>
        <dbReference type="EMBL" id="REC73438.1"/>
    </source>
</evidence>
<keyword evidence="5" id="KW-0464">Manganese</keyword>
<dbReference type="CDD" id="cd00433">
    <property type="entry name" value="Peptidase_M17"/>
    <property type="match status" value="1"/>
</dbReference>
<evidence type="ECO:0000256" key="2">
    <source>
        <dbReference type="ARBA" id="ARBA00022438"/>
    </source>
</evidence>
<keyword evidence="3" id="KW-0645">Protease</keyword>
<accession>A0ABX9IGY8</accession>
<dbReference type="Gene3D" id="3.40.630.10">
    <property type="entry name" value="Zn peptidases"/>
    <property type="match status" value="1"/>
</dbReference>
<dbReference type="Proteomes" id="UP000256491">
    <property type="component" value="Unassembled WGS sequence"/>
</dbReference>
<name>A0ABX9IGY8_9FLAO</name>
<dbReference type="SUPFAM" id="SSF53187">
    <property type="entry name" value="Zn-dependent exopeptidases"/>
    <property type="match status" value="1"/>
</dbReference>
<sequence length="471" mass="52438">MKLIHKKNKNYTQVFQLFTEEEWAKSNTNFNKNISNFFTGKKHETFVHTDEKTITYFIGLGKTSLQDFEVQQVGNTFSQAQKERLLAVPTLVVADFINKKQCEEFVKGLLIGTYNYPFEKTHAFWNPAFELHFENISQKTLDHISQKAEALSNGQTACQEWLNKPANLKKPDIFSSYLKNLAKKQGLKYTVFNRKKCEELGLGAYLAVNQGSAYDAAFTILEYKSTVKNAKTVGLVGKCVLFDTGGISIKGSANLHYMKSDMGGATAVLGTLIYAAEMKLPVNIIAVLPITDNAVSEKALLPSDVVTAYNGKTIEVIDTDAEGRMILADGLSYLARNYKTDCMIDLATLTGSSVRMFGDTCGALFSNNEDLKNLLIKTGDHTNQRLWNLPLWDIWKDDIQSDVADLKNISLKPVGDCIIAAKFLEQFTEGHPNWAHLDIAGVAFGNVKYAKEKAATGFGVQLLADLIENYH</sequence>
<comment type="caution">
    <text evidence="7">The sequence shown here is derived from an EMBL/GenBank/DDBJ whole genome shotgun (WGS) entry which is preliminary data.</text>
</comment>
<evidence type="ECO:0000256" key="1">
    <source>
        <dbReference type="ARBA" id="ARBA00009528"/>
    </source>
</evidence>
<evidence type="ECO:0000259" key="6">
    <source>
        <dbReference type="Pfam" id="PF00883"/>
    </source>
</evidence>
<keyword evidence="8" id="KW-1185">Reference proteome</keyword>
<keyword evidence="4" id="KW-0378">Hydrolase</keyword>
<proteinExistence type="inferred from homology"/>
<evidence type="ECO:0000313" key="8">
    <source>
        <dbReference type="Proteomes" id="UP000256491"/>
    </source>
</evidence>
<protein>
    <submittedName>
        <fullName evidence="7">Leucyl aminopeptidase family protein</fullName>
    </submittedName>
</protein>
<dbReference type="Pfam" id="PF00883">
    <property type="entry name" value="Peptidase_M17"/>
    <property type="match status" value="1"/>
</dbReference>
<evidence type="ECO:0000256" key="3">
    <source>
        <dbReference type="ARBA" id="ARBA00022670"/>
    </source>
</evidence>
<dbReference type="EMBL" id="QNUF01000023">
    <property type="protein sequence ID" value="REC73438.1"/>
    <property type="molecule type" value="Genomic_DNA"/>
</dbReference>
<dbReference type="PANTHER" id="PTHR11963">
    <property type="entry name" value="LEUCINE AMINOPEPTIDASE-RELATED"/>
    <property type="match status" value="1"/>
</dbReference>
<dbReference type="PANTHER" id="PTHR11963:SF23">
    <property type="entry name" value="CYTOSOL AMINOPEPTIDASE"/>
    <property type="match status" value="1"/>
</dbReference>